<feature type="domain" description="Guanylate cyclase" evidence="3">
    <location>
        <begin position="405"/>
        <end position="538"/>
    </location>
</feature>
<dbReference type="EMBL" id="AP028679">
    <property type="protein sequence ID" value="BEQ16086.1"/>
    <property type="molecule type" value="Genomic_DNA"/>
</dbReference>
<dbReference type="SUPFAM" id="SSF55073">
    <property type="entry name" value="Nucleotide cyclase"/>
    <property type="match status" value="1"/>
</dbReference>
<dbReference type="KEGG" id="dmp:FAK_31520"/>
<dbReference type="GO" id="GO:0004016">
    <property type="term" value="F:adenylate cyclase activity"/>
    <property type="evidence" value="ECO:0007669"/>
    <property type="project" value="UniProtKB-ARBA"/>
</dbReference>
<dbReference type="Pfam" id="PF00211">
    <property type="entry name" value="Guanylate_cyc"/>
    <property type="match status" value="1"/>
</dbReference>
<dbReference type="Proteomes" id="UP001366166">
    <property type="component" value="Chromosome"/>
</dbReference>
<dbReference type="InterPro" id="IPR003660">
    <property type="entry name" value="HAMP_dom"/>
</dbReference>
<dbReference type="CDD" id="cd06225">
    <property type="entry name" value="HAMP"/>
    <property type="match status" value="1"/>
</dbReference>
<dbReference type="InterPro" id="IPR001054">
    <property type="entry name" value="A/G_cyclase"/>
</dbReference>
<reference evidence="6" key="1">
    <citation type="journal article" date="2023" name="Arch. Microbiol.">
        <title>Desulfoferula mesophilus gen. nov. sp. nov., a mesophilic sulfate-reducing bacterium isolated from a brackish lake sediment.</title>
        <authorList>
            <person name="Watanabe T."/>
            <person name="Yabe T."/>
            <person name="Tsuji J.M."/>
            <person name="Fukui M."/>
        </authorList>
    </citation>
    <scope>NUCLEOTIDE SEQUENCE [LARGE SCALE GENOMIC DNA]</scope>
    <source>
        <strain evidence="6">12FAK</strain>
    </source>
</reference>
<keyword evidence="2" id="KW-1133">Transmembrane helix</keyword>
<dbReference type="Pfam" id="PF00672">
    <property type="entry name" value="HAMP"/>
    <property type="match status" value="1"/>
</dbReference>
<dbReference type="PROSITE" id="PS50885">
    <property type="entry name" value="HAMP"/>
    <property type="match status" value="1"/>
</dbReference>
<dbReference type="GO" id="GO:0006171">
    <property type="term" value="P:cAMP biosynthetic process"/>
    <property type="evidence" value="ECO:0007669"/>
    <property type="project" value="TreeGrafter"/>
</dbReference>
<dbReference type="GO" id="GO:0035556">
    <property type="term" value="P:intracellular signal transduction"/>
    <property type="evidence" value="ECO:0007669"/>
    <property type="project" value="InterPro"/>
</dbReference>
<feature type="transmembrane region" description="Helical" evidence="2">
    <location>
        <begin position="295"/>
        <end position="317"/>
    </location>
</feature>
<dbReference type="PANTHER" id="PTHR43081">
    <property type="entry name" value="ADENYLATE CYCLASE, TERMINAL-DIFFERENTIATION SPECIFIC-RELATED"/>
    <property type="match status" value="1"/>
</dbReference>
<gene>
    <name evidence="5" type="ORF">FAK_31520</name>
</gene>
<name>A0AAU9EZR9_9BACT</name>
<feature type="domain" description="HAMP" evidence="4">
    <location>
        <begin position="319"/>
        <end position="371"/>
    </location>
</feature>
<dbReference type="CDD" id="cd07302">
    <property type="entry name" value="CHD"/>
    <property type="match status" value="1"/>
</dbReference>
<keyword evidence="2" id="KW-0472">Membrane</keyword>
<feature type="region of interest" description="Disordered" evidence="1">
    <location>
        <begin position="109"/>
        <end position="136"/>
    </location>
</feature>
<dbReference type="PANTHER" id="PTHR43081:SF1">
    <property type="entry name" value="ADENYLATE CYCLASE, TERMINAL-DIFFERENTIATION SPECIFIC"/>
    <property type="match status" value="1"/>
</dbReference>
<sequence length="600" mass="64979">MRFGLTSLRQRLMVMLLLPVALLLFGLGAAGFFYARGSLLDQWRESAVLSLERASHGVDMRLGQPEEAVKLINSISGLASYTTQEWEEQLSQLPGVARVKLTLLDQPEATGAPREGGAMPGMGMGRGQGAGGGGAAGPGRGWGMMRFRRVEMAKVTSPRLDAAVGAQTVTMVFDLSGENGKPVAHLEVVMRFAHLLEDLKALNWWQSDNVYLVDGTGRVLAKGAEARPLGGRLAADGDPFQQTLLGELRSKPSGTLLGPGVPVHEVAGFYHLSLAPWALVMITHGDAVLAPVQHFLRGFLLAGLGCIGLVLLLIFTVTGQVADSVRRVCRAARQVARGHYEDVPVPRRNDEFFRLAHSFNTMVAGLKEKDYIRDTFGRYVDPAVARRLMARPEATLLGGEKRRVAIMMTDVRGFTAMCETLSPEETIEVINRYLSRLIEVIQRHGGIIVDFLGDAVLAFFDSLEDGEAEAVRLAVCCSLEVLEATEKFNLEAAQKNYPQLATGIGLNFGEVVVGNIGSPARTKYGIVGGPVNLTQRIQSQAEGGEVVISQEVHDLLPAQLQVGRSFTVRPKGLDRDIQLYTLTGSSFCANVQPELQSEPL</sequence>
<dbReference type="Gene3D" id="6.10.340.10">
    <property type="match status" value="1"/>
</dbReference>
<accession>A0AAU9EZR9</accession>
<evidence type="ECO:0000259" key="4">
    <source>
        <dbReference type="PROSITE" id="PS50885"/>
    </source>
</evidence>
<evidence type="ECO:0008006" key="7">
    <source>
        <dbReference type="Google" id="ProtNLM"/>
    </source>
</evidence>
<dbReference type="RefSeq" id="WP_338601417.1">
    <property type="nucleotide sequence ID" value="NZ_AP028679.1"/>
</dbReference>
<dbReference type="SUPFAM" id="SSF158472">
    <property type="entry name" value="HAMP domain-like"/>
    <property type="match status" value="1"/>
</dbReference>
<dbReference type="Gene3D" id="3.30.70.1230">
    <property type="entry name" value="Nucleotide cyclase"/>
    <property type="match status" value="1"/>
</dbReference>
<dbReference type="PROSITE" id="PS50125">
    <property type="entry name" value="GUANYLATE_CYCLASE_2"/>
    <property type="match status" value="1"/>
</dbReference>
<dbReference type="InterPro" id="IPR050697">
    <property type="entry name" value="Adenylyl/Guanylyl_Cyclase_3/4"/>
</dbReference>
<evidence type="ECO:0000256" key="1">
    <source>
        <dbReference type="SAM" id="MobiDB-lite"/>
    </source>
</evidence>
<evidence type="ECO:0000259" key="3">
    <source>
        <dbReference type="PROSITE" id="PS50125"/>
    </source>
</evidence>
<keyword evidence="6" id="KW-1185">Reference proteome</keyword>
<proteinExistence type="predicted"/>
<dbReference type="GO" id="GO:0016020">
    <property type="term" value="C:membrane"/>
    <property type="evidence" value="ECO:0007669"/>
    <property type="project" value="InterPro"/>
</dbReference>
<evidence type="ECO:0000313" key="5">
    <source>
        <dbReference type="EMBL" id="BEQ16086.1"/>
    </source>
</evidence>
<protein>
    <recommendedName>
        <fullName evidence="7">Adenylate cyclase</fullName>
    </recommendedName>
</protein>
<dbReference type="SMART" id="SM00304">
    <property type="entry name" value="HAMP"/>
    <property type="match status" value="1"/>
</dbReference>
<dbReference type="InterPro" id="IPR029787">
    <property type="entry name" value="Nucleotide_cyclase"/>
</dbReference>
<keyword evidence="2" id="KW-0812">Transmembrane</keyword>
<evidence type="ECO:0000313" key="6">
    <source>
        <dbReference type="Proteomes" id="UP001366166"/>
    </source>
</evidence>
<organism evidence="5 6">
    <name type="scientific">Desulfoferula mesophila</name>
    <dbReference type="NCBI Taxonomy" id="3058419"/>
    <lineage>
        <taxon>Bacteria</taxon>
        <taxon>Pseudomonadati</taxon>
        <taxon>Thermodesulfobacteriota</taxon>
        <taxon>Desulfarculia</taxon>
        <taxon>Desulfarculales</taxon>
        <taxon>Desulfarculaceae</taxon>
        <taxon>Desulfoferula</taxon>
    </lineage>
</organism>
<dbReference type="SMART" id="SM00044">
    <property type="entry name" value="CYCc"/>
    <property type="match status" value="1"/>
</dbReference>
<dbReference type="AlphaFoldDB" id="A0AAU9EZR9"/>
<feature type="compositionally biased region" description="Gly residues" evidence="1">
    <location>
        <begin position="118"/>
        <end position="136"/>
    </location>
</feature>
<evidence type="ECO:0000256" key="2">
    <source>
        <dbReference type="SAM" id="Phobius"/>
    </source>
</evidence>